<dbReference type="Proteomes" id="UP000000611">
    <property type="component" value="Plasmid pl23"/>
</dbReference>
<evidence type="ECO:0000313" key="2">
    <source>
        <dbReference type="Proteomes" id="UP000000611"/>
    </source>
</evidence>
<geneLocation type="plasmid" evidence="1 2">
    <name>pl23</name>
</geneLocation>
<dbReference type="AlphaFoldDB" id="B5RNL3"/>
<evidence type="ECO:0000313" key="1">
    <source>
        <dbReference type="EMBL" id="ACH93949.1"/>
    </source>
</evidence>
<dbReference type="OrthoDB" id="350576at2"/>
<dbReference type="KEGG" id="bdu:BDU_13015"/>
<organism evidence="1 2">
    <name type="scientific">Borrelia duttonii (strain Ly)</name>
    <dbReference type="NCBI Taxonomy" id="412419"/>
    <lineage>
        <taxon>Bacteria</taxon>
        <taxon>Pseudomonadati</taxon>
        <taxon>Spirochaetota</taxon>
        <taxon>Spirochaetia</taxon>
        <taxon>Spirochaetales</taxon>
        <taxon>Borreliaceae</taxon>
        <taxon>Borrelia</taxon>
    </lineage>
</organism>
<name>B5RNL3_BORDL</name>
<sequence length="213" mass="25597">MGVVYKFFLSFMFIFFSCNFDVSSKFFTPLEDAIRLEISRYEPLGNNKFKTYFHSKNYFESVKDINGYSYYFILDKTTKNIVMEIILFSRIAVLLDYKFGFIFNFGFNFDFLNVISPNVFEFQVKKLFKKKVSLGLGNDLDIKNDRQISTYNFNLRYVEEINREFENRNHKDDLNSSTSELMYFVGSSEYSVLRETYIVLYYYVFKAIERFMQ</sequence>
<dbReference type="EMBL" id="CP000980">
    <property type="protein sequence ID" value="ACH93949.1"/>
    <property type="molecule type" value="Genomic_DNA"/>
</dbReference>
<accession>B5RNL3</accession>
<gene>
    <name evidence="1" type="ordered locus">BDU_13015</name>
</gene>
<proteinExistence type="predicted"/>
<keyword evidence="2" id="KW-1185">Reference proteome</keyword>
<reference evidence="1 2" key="1">
    <citation type="journal article" date="2008" name="PLoS Genet.">
        <title>The genome of Borrelia recurrentis, the agent of deadly louse-borne relapsing fever, is a degraded subset of tick-borne Borrelia duttonii.</title>
        <authorList>
            <person name="Lescot M."/>
            <person name="Audic S."/>
            <person name="Robert C."/>
            <person name="Nguyen T.T."/>
            <person name="Blanc G."/>
            <person name="Cutler S.J."/>
            <person name="Wincker P."/>
            <person name="Couloux A."/>
            <person name="Claverie J.-M."/>
            <person name="Raoult D."/>
            <person name="Drancourt M."/>
        </authorList>
    </citation>
    <scope>NUCLEOTIDE SEQUENCE [LARGE SCALE GENOMIC DNA]</scope>
    <source>
        <strain evidence="1 2">Ly</strain>
    </source>
</reference>
<keyword evidence="1" id="KW-0614">Plasmid</keyword>
<dbReference type="HOGENOM" id="CLU_114003_0_0_12"/>
<dbReference type="RefSeq" id="WP_012539680.1">
    <property type="nucleotide sequence ID" value="NC_011257.1"/>
</dbReference>
<dbReference type="PROSITE" id="PS51257">
    <property type="entry name" value="PROKAR_LIPOPROTEIN"/>
    <property type="match status" value="1"/>
</dbReference>
<protein>
    <submittedName>
        <fullName evidence="1">Uncharacterized conserved protein</fullName>
    </submittedName>
</protein>